<evidence type="ECO:0000313" key="1">
    <source>
        <dbReference type="EMBL" id="CAG8758530.1"/>
    </source>
</evidence>
<reference evidence="1" key="1">
    <citation type="submission" date="2021-06" db="EMBL/GenBank/DDBJ databases">
        <authorList>
            <person name="Kallberg Y."/>
            <person name="Tangrot J."/>
            <person name="Rosling A."/>
        </authorList>
    </citation>
    <scope>NUCLEOTIDE SEQUENCE</scope>
    <source>
        <strain evidence="1">28 12/20/2015</strain>
    </source>
</reference>
<protein>
    <submittedName>
        <fullName evidence="1">17911_t:CDS:1</fullName>
    </submittedName>
</protein>
<organism evidence="1 2">
    <name type="scientific">Cetraspora pellucida</name>
    <dbReference type="NCBI Taxonomy" id="1433469"/>
    <lineage>
        <taxon>Eukaryota</taxon>
        <taxon>Fungi</taxon>
        <taxon>Fungi incertae sedis</taxon>
        <taxon>Mucoromycota</taxon>
        <taxon>Glomeromycotina</taxon>
        <taxon>Glomeromycetes</taxon>
        <taxon>Diversisporales</taxon>
        <taxon>Gigasporaceae</taxon>
        <taxon>Cetraspora</taxon>
    </lineage>
</organism>
<sequence>PDDCTDEFDITLKWLPEADLNITIGNKNPYSEYYYVHAIGHFSFGDDYGHRYQFLHNPIFVNDHRCASDGIGEVNPYTSHWIYDPDQMPSEGSLVYVWVSVYWLCEDEDEGSSVYCCAKDYFVPWTFNTTSG</sequence>
<accession>A0ACA9QMH2</accession>
<feature type="non-terminal residue" evidence="1">
    <location>
        <position position="1"/>
    </location>
</feature>
<comment type="caution">
    <text evidence="1">The sequence shown here is derived from an EMBL/GenBank/DDBJ whole genome shotgun (WGS) entry which is preliminary data.</text>
</comment>
<keyword evidence="2" id="KW-1185">Reference proteome</keyword>
<name>A0ACA9QMH2_9GLOM</name>
<evidence type="ECO:0000313" key="2">
    <source>
        <dbReference type="Proteomes" id="UP000789366"/>
    </source>
</evidence>
<proteinExistence type="predicted"/>
<dbReference type="Proteomes" id="UP000789366">
    <property type="component" value="Unassembled WGS sequence"/>
</dbReference>
<gene>
    <name evidence="1" type="ORF">SPELUC_LOCUS14976</name>
</gene>
<dbReference type="EMBL" id="CAJVPW010046943">
    <property type="protein sequence ID" value="CAG8758530.1"/>
    <property type="molecule type" value="Genomic_DNA"/>
</dbReference>